<evidence type="ECO:0000313" key="2">
    <source>
        <dbReference type="EMBL" id="EFJ09777.1"/>
    </source>
</evidence>
<accession>D8T0P3</accession>
<dbReference type="EMBL" id="GL377659">
    <property type="protein sequence ID" value="EFJ09777.1"/>
    <property type="molecule type" value="Genomic_DNA"/>
</dbReference>
<sequence length="210" mass="23881">MSGQQAKQRSIVEVDLRVSAVLIRDMSGQQLHAVAKQRRIVEVDLRVSGGLPFPSRTGATSEGNTVLRPGFYNVAAESIVKNVLQQAVQLQTFSTIVSFWDVMLPSTLNPNPNLVASKSLTRRLPVWQELDWMEVRIETTRSQHRPGSPSQPRAHCPLKGNAQRQDTVKFDNHFVDTRVMSLKLRKLVNIEKLSHLKMYYIFKQISRHLL</sequence>
<evidence type="ECO:0000256" key="1">
    <source>
        <dbReference type="SAM" id="MobiDB-lite"/>
    </source>
</evidence>
<gene>
    <name evidence="2" type="ORF">SELMODRAFT_427781</name>
</gene>
<proteinExistence type="predicted"/>
<evidence type="ECO:0000313" key="3">
    <source>
        <dbReference type="Proteomes" id="UP000001514"/>
    </source>
</evidence>
<reference evidence="2 3" key="1">
    <citation type="journal article" date="2011" name="Science">
        <title>The Selaginella genome identifies genetic changes associated with the evolution of vascular plants.</title>
        <authorList>
            <person name="Banks J.A."/>
            <person name="Nishiyama T."/>
            <person name="Hasebe M."/>
            <person name="Bowman J.L."/>
            <person name="Gribskov M."/>
            <person name="dePamphilis C."/>
            <person name="Albert V.A."/>
            <person name="Aono N."/>
            <person name="Aoyama T."/>
            <person name="Ambrose B.A."/>
            <person name="Ashton N.W."/>
            <person name="Axtell M.J."/>
            <person name="Barker E."/>
            <person name="Barker M.S."/>
            <person name="Bennetzen J.L."/>
            <person name="Bonawitz N.D."/>
            <person name="Chapple C."/>
            <person name="Cheng C."/>
            <person name="Correa L.G."/>
            <person name="Dacre M."/>
            <person name="DeBarry J."/>
            <person name="Dreyer I."/>
            <person name="Elias M."/>
            <person name="Engstrom E.M."/>
            <person name="Estelle M."/>
            <person name="Feng L."/>
            <person name="Finet C."/>
            <person name="Floyd S.K."/>
            <person name="Frommer W.B."/>
            <person name="Fujita T."/>
            <person name="Gramzow L."/>
            <person name="Gutensohn M."/>
            <person name="Harholt J."/>
            <person name="Hattori M."/>
            <person name="Heyl A."/>
            <person name="Hirai T."/>
            <person name="Hiwatashi Y."/>
            <person name="Ishikawa M."/>
            <person name="Iwata M."/>
            <person name="Karol K.G."/>
            <person name="Koehler B."/>
            <person name="Kolukisaoglu U."/>
            <person name="Kubo M."/>
            <person name="Kurata T."/>
            <person name="Lalonde S."/>
            <person name="Li K."/>
            <person name="Li Y."/>
            <person name="Litt A."/>
            <person name="Lyons E."/>
            <person name="Manning G."/>
            <person name="Maruyama T."/>
            <person name="Michael T.P."/>
            <person name="Mikami K."/>
            <person name="Miyazaki S."/>
            <person name="Morinaga S."/>
            <person name="Murata T."/>
            <person name="Mueller-Roeber B."/>
            <person name="Nelson D.R."/>
            <person name="Obara M."/>
            <person name="Oguri Y."/>
            <person name="Olmstead R.G."/>
            <person name="Onodera N."/>
            <person name="Petersen B.L."/>
            <person name="Pils B."/>
            <person name="Prigge M."/>
            <person name="Rensing S.A."/>
            <person name="Riano-Pachon D.M."/>
            <person name="Roberts A.W."/>
            <person name="Sato Y."/>
            <person name="Scheller H.V."/>
            <person name="Schulz B."/>
            <person name="Schulz C."/>
            <person name="Shakirov E.V."/>
            <person name="Shibagaki N."/>
            <person name="Shinohara N."/>
            <person name="Shippen D.E."/>
            <person name="Soerensen I."/>
            <person name="Sotooka R."/>
            <person name="Sugimoto N."/>
            <person name="Sugita M."/>
            <person name="Sumikawa N."/>
            <person name="Tanurdzic M."/>
            <person name="Theissen G."/>
            <person name="Ulvskov P."/>
            <person name="Wakazuki S."/>
            <person name="Weng J.K."/>
            <person name="Willats W.W."/>
            <person name="Wipf D."/>
            <person name="Wolf P.G."/>
            <person name="Yang L."/>
            <person name="Zimmer A.D."/>
            <person name="Zhu Q."/>
            <person name="Mitros T."/>
            <person name="Hellsten U."/>
            <person name="Loque D."/>
            <person name="Otillar R."/>
            <person name="Salamov A."/>
            <person name="Schmutz J."/>
            <person name="Shapiro H."/>
            <person name="Lindquist E."/>
            <person name="Lucas S."/>
            <person name="Rokhsar D."/>
            <person name="Grigoriev I.V."/>
        </authorList>
    </citation>
    <scope>NUCLEOTIDE SEQUENCE [LARGE SCALE GENOMIC DNA]</scope>
</reference>
<dbReference type="Proteomes" id="UP000001514">
    <property type="component" value="Unassembled WGS sequence"/>
</dbReference>
<dbReference type="HOGENOM" id="CLU_1312016_0_0_1"/>
<keyword evidence="3" id="KW-1185">Reference proteome</keyword>
<feature type="region of interest" description="Disordered" evidence="1">
    <location>
        <begin position="139"/>
        <end position="160"/>
    </location>
</feature>
<name>D8T0P3_SELML</name>
<dbReference type="Gramene" id="EFJ09777">
    <property type="protein sequence ID" value="EFJ09777"/>
    <property type="gene ID" value="SELMODRAFT_427781"/>
</dbReference>
<dbReference type="AlphaFoldDB" id="D8T0P3"/>
<dbReference type="InParanoid" id="D8T0P3"/>
<protein>
    <submittedName>
        <fullName evidence="2">Uncharacterized protein</fullName>
    </submittedName>
</protein>
<dbReference type="KEGG" id="smo:SELMODRAFT_427781"/>
<organism evidence="3">
    <name type="scientific">Selaginella moellendorffii</name>
    <name type="common">Spikemoss</name>
    <dbReference type="NCBI Taxonomy" id="88036"/>
    <lineage>
        <taxon>Eukaryota</taxon>
        <taxon>Viridiplantae</taxon>
        <taxon>Streptophyta</taxon>
        <taxon>Embryophyta</taxon>
        <taxon>Tracheophyta</taxon>
        <taxon>Lycopodiopsida</taxon>
        <taxon>Selaginellales</taxon>
        <taxon>Selaginellaceae</taxon>
        <taxon>Selaginella</taxon>
    </lineage>
</organism>